<gene>
    <name evidence="4" type="ORF">HPB52_009562</name>
</gene>
<reference evidence="4" key="1">
    <citation type="journal article" date="2020" name="Cell">
        <title>Large-Scale Comparative Analyses of Tick Genomes Elucidate Their Genetic Diversity and Vector Capacities.</title>
        <authorList>
            <consortium name="Tick Genome and Microbiome Consortium (TIGMIC)"/>
            <person name="Jia N."/>
            <person name="Wang J."/>
            <person name="Shi W."/>
            <person name="Du L."/>
            <person name="Sun Y."/>
            <person name="Zhan W."/>
            <person name="Jiang J.F."/>
            <person name="Wang Q."/>
            <person name="Zhang B."/>
            <person name="Ji P."/>
            <person name="Bell-Sakyi L."/>
            <person name="Cui X.M."/>
            <person name="Yuan T.T."/>
            <person name="Jiang B.G."/>
            <person name="Yang W.F."/>
            <person name="Lam T.T."/>
            <person name="Chang Q.C."/>
            <person name="Ding S.J."/>
            <person name="Wang X.J."/>
            <person name="Zhu J.G."/>
            <person name="Ruan X.D."/>
            <person name="Zhao L."/>
            <person name="Wei J.T."/>
            <person name="Ye R.Z."/>
            <person name="Que T.C."/>
            <person name="Du C.H."/>
            <person name="Zhou Y.H."/>
            <person name="Cheng J.X."/>
            <person name="Dai P.F."/>
            <person name="Guo W.B."/>
            <person name="Han X.H."/>
            <person name="Huang E.J."/>
            <person name="Li L.F."/>
            <person name="Wei W."/>
            <person name="Gao Y.C."/>
            <person name="Liu J.Z."/>
            <person name="Shao H.Z."/>
            <person name="Wang X."/>
            <person name="Wang C.C."/>
            <person name="Yang T.C."/>
            <person name="Huo Q.B."/>
            <person name="Li W."/>
            <person name="Chen H.Y."/>
            <person name="Chen S.E."/>
            <person name="Zhou L.G."/>
            <person name="Ni X.B."/>
            <person name="Tian J.H."/>
            <person name="Sheng Y."/>
            <person name="Liu T."/>
            <person name="Pan Y.S."/>
            <person name="Xia L.Y."/>
            <person name="Li J."/>
            <person name="Zhao F."/>
            <person name="Cao W.C."/>
        </authorList>
    </citation>
    <scope>NUCLEOTIDE SEQUENCE</scope>
    <source>
        <strain evidence="4">Rsan-2018</strain>
    </source>
</reference>
<evidence type="ECO:0000313" key="4">
    <source>
        <dbReference type="EMBL" id="KAH7943616.1"/>
    </source>
</evidence>
<organism evidence="4 5">
    <name type="scientific">Rhipicephalus sanguineus</name>
    <name type="common">Brown dog tick</name>
    <name type="synonym">Ixodes sanguineus</name>
    <dbReference type="NCBI Taxonomy" id="34632"/>
    <lineage>
        <taxon>Eukaryota</taxon>
        <taxon>Metazoa</taxon>
        <taxon>Ecdysozoa</taxon>
        <taxon>Arthropoda</taxon>
        <taxon>Chelicerata</taxon>
        <taxon>Arachnida</taxon>
        <taxon>Acari</taxon>
        <taxon>Parasitiformes</taxon>
        <taxon>Ixodida</taxon>
        <taxon>Ixodoidea</taxon>
        <taxon>Ixodidae</taxon>
        <taxon>Rhipicephalinae</taxon>
        <taxon>Rhipicephalus</taxon>
        <taxon>Rhipicephalus</taxon>
    </lineage>
</organism>
<dbReference type="GO" id="GO:0005975">
    <property type="term" value="P:carbohydrate metabolic process"/>
    <property type="evidence" value="ECO:0007669"/>
    <property type="project" value="InterPro"/>
</dbReference>
<dbReference type="VEuPathDB" id="VectorBase:RSAN_049446"/>
<feature type="region of interest" description="Disordered" evidence="1">
    <location>
        <begin position="20"/>
        <end position="44"/>
    </location>
</feature>
<dbReference type="SUPFAM" id="SSF51445">
    <property type="entry name" value="(Trans)glycosidases"/>
    <property type="match status" value="1"/>
</dbReference>
<dbReference type="GO" id="GO:0004568">
    <property type="term" value="F:chitinase activity"/>
    <property type="evidence" value="ECO:0007669"/>
    <property type="project" value="TreeGrafter"/>
</dbReference>
<dbReference type="InterPro" id="IPR001223">
    <property type="entry name" value="Glyco_hydro18_cat"/>
</dbReference>
<accession>A0A9D4SSB2</accession>
<keyword evidence="2" id="KW-0472">Membrane</keyword>
<dbReference type="InterPro" id="IPR029070">
    <property type="entry name" value="Chitinase_insertion_sf"/>
</dbReference>
<comment type="caution">
    <text evidence="4">The sequence shown here is derived from an EMBL/GenBank/DDBJ whole genome shotgun (WGS) entry which is preliminary data.</text>
</comment>
<keyword evidence="2" id="KW-0812">Transmembrane</keyword>
<feature type="transmembrane region" description="Helical" evidence="2">
    <location>
        <begin position="66"/>
        <end position="90"/>
    </location>
</feature>
<feature type="domain" description="GH18" evidence="3">
    <location>
        <begin position="135"/>
        <end position="487"/>
    </location>
</feature>
<sequence length="487" mass="53933">MNAFRRMSLAVGATTTKATTATKTAATEEADVEPQETQKHESAHAQSGLFESVDFVPPAHTTCYKLWVVCCSVWIMLFIPLSLTAFAMGLRPMRPPTPPHLTTDPIWLSSENQPVCQEQFPGHKAATGTVNKRASSILCIFNTSTHLRPYVSRMVLGYIPGLICKHVLYASITMPDPEGDLKSSTPEFDMECGGLVSVKILKKRFQHIKVYTVLSANTPTLETTLFTLASGGLDKLAKLLHEWVVKFSFDGVFVSWSQPYAPDKSRVVFGKLADTFRPKYTLGAILPWMKAELQNYDTVYVALKVDWIILKTHGFYPRAGYNIASCPSPFESTDKRTTITNVLGDFVDNMGTHLNLSRVCFSVSFRGTGYKTDAKVISSNMKVLGPGNLNRFTGDDGVIAYKQVCKFESSSTRINAVNQTLVAYEDPRSVSEKVIGTLDFLRKRHGNVPVDQGFCVGVWDLDLDDYKASCIPKKTWPLLEALASVLP</sequence>
<dbReference type="AlphaFoldDB" id="A0A9D4SSB2"/>
<dbReference type="PANTHER" id="PTHR11177">
    <property type="entry name" value="CHITINASE"/>
    <property type="match status" value="1"/>
</dbReference>
<evidence type="ECO:0000313" key="5">
    <source>
        <dbReference type="Proteomes" id="UP000821837"/>
    </source>
</evidence>
<dbReference type="EMBL" id="JABSTV010001253">
    <property type="protein sequence ID" value="KAH7943616.1"/>
    <property type="molecule type" value="Genomic_DNA"/>
</dbReference>
<reference evidence="4" key="2">
    <citation type="submission" date="2021-09" db="EMBL/GenBank/DDBJ databases">
        <authorList>
            <person name="Jia N."/>
            <person name="Wang J."/>
            <person name="Shi W."/>
            <person name="Du L."/>
            <person name="Sun Y."/>
            <person name="Zhan W."/>
            <person name="Jiang J."/>
            <person name="Wang Q."/>
            <person name="Zhang B."/>
            <person name="Ji P."/>
            <person name="Sakyi L.B."/>
            <person name="Cui X."/>
            <person name="Yuan T."/>
            <person name="Jiang B."/>
            <person name="Yang W."/>
            <person name="Lam T.T.-Y."/>
            <person name="Chang Q."/>
            <person name="Ding S."/>
            <person name="Wang X."/>
            <person name="Zhu J."/>
            <person name="Ruan X."/>
            <person name="Zhao L."/>
            <person name="Wei J."/>
            <person name="Que T."/>
            <person name="Du C."/>
            <person name="Cheng J."/>
            <person name="Dai P."/>
            <person name="Han X."/>
            <person name="Huang E."/>
            <person name="Gao Y."/>
            <person name="Liu J."/>
            <person name="Shao H."/>
            <person name="Ye R."/>
            <person name="Li L."/>
            <person name="Wei W."/>
            <person name="Wang X."/>
            <person name="Wang C."/>
            <person name="Huo Q."/>
            <person name="Li W."/>
            <person name="Guo W."/>
            <person name="Chen H."/>
            <person name="Chen S."/>
            <person name="Zhou L."/>
            <person name="Zhou L."/>
            <person name="Ni X."/>
            <person name="Tian J."/>
            <person name="Zhou Y."/>
            <person name="Sheng Y."/>
            <person name="Liu T."/>
            <person name="Pan Y."/>
            <person name="Xia L."/>
            <person name="Li J."/>
            <person name="Zhao F."/>
            <person name="Cao W."/>
        </authorList>
    </citation>
    <scope>NUCLEOTIDE SEQUENCE</scope>
    <source>
        <strain evidence="4">Rsan-2018</strain>
        <tissue evidence="4">Larvae</tissue>
    </source>
</reference>
<dbReference type="Gene3D" id="3.10.50.10">
    <property type="match status" value="1"/>
</dbReference>
<name>A0A9D4SSB2_RHISA</name>
<dbReference type="InterPro" id="IPR017853">
    <property type="entry name" value="GH"/>
</dbReference>
<dbReference type="Gene3D" id="3.20.20.80">
    <property type="entry name" value="Glycosidases"/>
    <property type="match status" value="1"/>
</dbReference>
<dbReference type="PANTHER" id="PTHR11177:SF144">
    <property type="entry name" value="CHITINASE 5"/>
    <property type="match status" value="1"/>
</dbReference>
<evidence type="ECO:0000256" key="2">
    <source>
        <dbReference type="SAM" id="Phobius"/>
    </source>
</evidence>
<dbReference type="GO" id="GO:0005576">
    <property type="term" value="C:extracellular region"/>
    <property type="evidence" value="ECO:0007669"/>
    <property type="project" value="TreeGrafter"/>
</dbReference>
<protein>
    <recommendedName>
        <fullName evidence="3">GH18 domain-containing protein</fullName>
    </recommendedName>
</protein>
<dbReference type="InterPro" id="IPR050314">
    <property type="entry name" value="Glycosyl_Hydrlase_18"/>
</dbReference>
<dbReference type="Proteomes" id="UP000821837">
    <property type="component" value="Unassembled WGS sequence"/>
</dbReference>
<dbReference type="GO" id="GO:0008061">
    <property type="term" value="F:chitin binding"/>
    <property type="evidence" value="ECO:0007669"/>
    <property type="project" value="TreeGrafter"/>
</dbReference>
<keyword evidence="2" id="KW-1133">Transmembrane helix</keyword>
<evidence type="ECO:0000259" key="3">
    <source>
        <dbReference type="PROSITE" id="PS51910"/>
    </source>
</evidence>
<dbReference type="PROSITE" id="PS51910">
    <property type="entry name" value="GH18_2"/>
    <property type="match status" value="1"/>
</dbReference>
<dbReference type="GO" id="GO:0006032">
    <property type="term" value="P:chitin catabolic process"/>
    <property type="evidence" value="ECO:0007669"/>
    <property type="project" value="TreeGrafter"/>
</dbReference>
<keyword evidence="5" id="KW-1185">Reference proteome</keyword>
<dbReference type="Pfam" id="PF00704">
    <property type="entry name" value="Glyco_hydro_18"/>
    <property type="match status" value="1"/>
</dbReference>
<proteinExistence type="predicted"/>
<evidence type="ECO:0000256" key="1">
    <source>
        <dbReference type="SAM" id="MobiDB-lite"/>
    </source>
</evidence>